<gene>
    <name evidence="3" type="ORF">ACFP90_14490</name>
</gene>
<feature type="domain" description="LysM" evidence="2">
    <location>
        <begin position="71"/>
        <end position="113"/>
    </location>
</feature>
<feature type="signal peptide" evidence="1">
    <location>
        <begin position="1"/>
        <end position="18"/>
    </location>
</feature>
<evidence type="ECO:0000256" key="1">
    <source>
        <dbReference type="SAM" id="SignalP"/>
    </source>
</evidence>
<dbReference type="EMBL" id="JBHSWB010000001">
    <property type="protein sequence ID" value="MFC6661418.1"/>
    <property type="molecule type" value="Genomic_DNA"/>
</dbReference>
<sequence>MKPFFMVGLLLLGTVAGAASYRVKPGETLSGIAARHGLSTAQLQAANPRLRGGALQAGWVITVPERPTPGRAYTVAPGETLGSIAARAGVSLGALLQTNPQYRGAGPSGPGRN</sequence>
<dbReference type="SUPFAM" id="SSF54106">
    <property type="entry name" value="LysM domain"/>
    <property type="match status" value="2"/>
</dbReference>
<dbReference type="PANTHER" id="PTHR33734">
    <property type="entry name" value="LYSM DOMAIN-CONTAINING GPI-ANCHORED PROTEIN 2"/>
    <property type="match status" value="1"/>
</dbReference>
<feature type="domain" description="LysM" evidence="2">
    <location>
        <begin position="19"/>
        <end position="63"/>
    </location>
</feature>
<dbReference type="InterPro" id="IPR036779">
    <property type="entry name" value="LysM_dom_sf"/>
</dbReference>
<evidence type="ECO:0000259" key="2">
    <source>
        <dbReference type="PROSITE" id="PS51782"/>
    </source>
</evidence>
<comment type="caution">
    <text evidence="3">The sequence shown here is derived from an EMBL/GenBank/DDBJ whole genome shotgun (WGS) entry which is preliminary data.</text>
</comment>
<dbReference type="SMART" id="SM00257">
    <property type="entry name" value="LysM"/>
    <property type="match status" value="2"/>
</dbReference>
<keyword evidence="4" id="KW-1185">Reference proteome</keyword>
<protein>
    <submittedName>
        <fullName evidence="3">LysM peptidoglycan-binding domain-containing protein</fullName>
    </submittedName>
</protein>
<feature type="chain" id="PRO_5046675185" evidence="1">
    <location>
        <begin position="19"/>
        <end position="113"/>
    </location>
</feature>
<dbReference type="Pfam" id="PF01476">
    <property type="entry name" value="LysM"/>
    <property type="match status" value="2"/>
</dbReference>
<dbReference type="Proteomes" id="UP001596317">
    <property type="component" value="Unassembled WGS sequence"/>
</dbReference>
<dbReference type="InterPro" id="IPR018392">
    <property type="entry name" value="LysM"/>
</dbReference>
<dbReference type="RefSeq" id="WP_380056885.1">
    <property type="nucleotide sequence ID" value="NZ_JBHSWB010000001.1"/>
</dbReference>
<keyword evidence="1" id="KW-0732">Signal</keyword>
<dbReference type="PANTHER" id="PTHR33734:SF22">
    <property type="entry name" value="MEMBRANE-BOUND LYTIC MUREIN TRANSGLYCOSYLASE D"/>
    <property type="match status" value="1"/>
</dbReference>
<dbReference type="PROSITE" id="PS51782">
    <property type="entry name" value="LYSM"/>
    <property type="match status" value="2"/>
</dbReference>
<reference evidence="4" key="1">
    <citation type="journal article" date="2019" name="Int. J. Syst. Evol. Microbiol.">
        <title>The Global Catalogue of Microorganisms (GCM) 10K type strain sequencing project: providing services to taxonomists for standard genome sequencing and annotation.</title>
        <authorList>
            <consortium name="The Broad Institute Genomics Platform"/>
            <consortium name="The Broad Institute Genome Sequencing Center for Infectious Disease"/>
            <person name="Wu L."/>
            <person name="Ma J."/>
        </authorList>
    </citation>
    <scope>NUCLEOTIDE SEQUENCE [LARGE SCALE GENOMIC DNA]</scope>
    <source>
        <strain evidence="4">CCUG 63830</strain>
    </source>
</reference>
<organism evidence="3 4">
    <name type="scientific">Deinococcus multiflagellatus</name>
    <dbReference type="NCBI Taxonomy" id="1656887"/>
    <lineage>
        <taxon>Bacteria</taxon>
        <taxon>Thermotogati</taxon>
        <taxon>Deinococcota</taxon>
        <taxon>Deinococci</taxon>
        <taxon>Deinococcales</taxon>
        <taxon>Deinococcaceae</taxon>
        <taxon>Deinococcus</taxon>
    </lineage>
</organism>
<proteinExistence type="predicted"/>
<accession>A0ABW1ZLN2</accession>
<evidence type="ECO:0000313" key="4">
    <source>
        <dbReference type="Proteomes" id="UP001596317"/>
    </source>
</evidence>
<dbReference type="Gene3D" id="3.10.350.10">
    <property type="entry name" value="LysM domain"/>
    <property type="match status" value="2"/>
</dbReference>
<evidence type="ECO:0000313" key="3">
    <source>
        <dbReference type="EMBL" id="MFC6661418.1"/>
    </source>
</evidence>
<dbReference type="CDD" id="cd00118">
    <property type="entry name" value="LysM"/>
    <property type="match status" value="2"/>
</dbReference>
<name>A0ABW1ZLN2_9DEIO</name>